<dbReference type="EMBL" id="AMZH03013418">
    <property type="protein sequence ID" value="RRT49310.1"/>
    <property type="molecule type" value="Genomic_DNA"/>
</dbReference>
<proteinExistence type="predicted"/>
<evidence type="ECO:0000313" key="3">
    <source>
        <dbReference type="Proteomes" id="UP000287651"/>
    </source>
</evidence>
<name>A0A426YC89_ENSVE</name>
<sequence>MVAPYKTYRHRVIPGSLERRRETPTHEGRSVPIHGSSSGVHHSSTDVLYLDGFQKLDITEKDLNFTTSTLTEFTEDSISPLGTIALLVTILEEPR</sequence>
<protein>
    <submittedName>
        <fullName evidence="2">Uncharacterized protein</fullName>
    </submittedName>
</protein>
<organism evidence="2 3">
    <name type="scientific">Ensete ventricosum</name>
    <name type="common">Abyssinian banana</name>
    <name type="synonym">Musa ensete</name>
    <dbReference type="NCBI Taxonomy" id="4639"/>
    <lineage>
        <taxon>Eukaryota</taxon>
        <taxon>Viridiplantae</taxon>
        <taxon>Streptophyta</taxon>
        <taxon>Embryophyta</taxon>
        <taxon>Tracheophyta</taxon>
        <taxon>Spermatophyta</taxon>
        <taxon>Magnoliopsida</taxon>
        <taxon>Liliopsida</taxon>
        <taxon>Zingiberales</taxon>
        <taxon>Musaceae</taxon>
        <taxon>Ensete</taxon>
    </lineage>
</organism>
<dbReference type="Proteomes" id="UP000287651">
    <property type="component" value="Unassembled WGS sequence"/>
</dbReference>
<evidence type="ECO:0000256" key="1">
    <source>
        <dbReference type="SAM" id="MobiDB-lite"/>
    </source>
</evidence>
<gene>
    <name evidence="2" type="ORF">B296_00052501</name>
</gene>
<comment type="caution">
    <text evidence="2">The sequence shown here is derived from an EMBL/GenBank/DDBJ whole genome shotgun (WGS) entry which is preliminary data.</text>
</comment>
<feature type="region of interest" description="Disordered" evidence="1">
    <location>
        <begin position="13"/>
        <end position="42"/>
    </location>
</feature>
<accession>A0A426YC89</accession>
<feature type="compositionally biased region" description="Basic and acidic residues" evidence="1">
    <location>
        <begin position="17"/>
        <end position="29"/>
    </location>
</feature>
<reference evidence="2 3" key="1">
    <citation type="journal article" date="2014" name="Agronomy (Basel)">
        <title>A Draft Genome Sequence for Ensete ventricosum, the Drought-Tolerant Tree Against Hunger.</title>
        <authorList>
            <person name="Harrison J."/>
            <person name="Moore K.A."/>
            <person name="Paszkiewicz K."/>
            <person name="Jones T."/>
            <person name="Grant M."/>
            <person name="Ambacheew D."/>
            <person name="Muzemil S."/>
            <person name="Studholme D.J."/>
        </authorList>
    </citation>
    <scope>NUCLEOTIDE SEQUENCE [LARGE SCALE GENOMIC DNA]</scope>
</reference>
<evidence type="ECO:0000313" key="2">
    <source>
        <dbReference type="EMBL" id="RRT49310.1"/>
    </source>
</evidence>
<dbReference type="AlphaFoldDB" id="A0A426YC89"/>